<comment type="caution">
    <text evidence="2">The sequence shown here is derived from an EMBL/GenBank/DDBJ whole genome shotgun (WGS) entry which is preliminary data.</text>
</comment>
<evidence type="ECO:0000313" key="3">
    <source>
        <dbReference type="Proteomes" id="UP000838756"/>
    </source>
</evidence>
<name>A0A8S4R0G0_9NEOP</name>
<gene>
    <name evidence="2" type="primary">jg2609</name>
    <name evidence="2" type="ORF">PAEG_LOCUS8238</name>
</gene>
<accession>A0A8S4R0G0</accession>
<dbReference type="InterPro" id="IPR000668">
    <property type="entry name" value="Peptidase_C1A_C"/>
</dbReference>
<evidence type="ECO:0000259" key="1">
    <source>
        <dbReference type="Pfam" id="PF00112"/>
    </source>
</evidence>
<dbReference type="GO" id="GO:0008234">
    <property type="term" value="F:cysteine-type peptidase activity"/>
    <property type="evidence" value="ECO:0007669"/>
    <property type="project" value="InterPro"/>
</dbReference>
<feature type="domain" description="Peptidase C1A papain C-terminal" evidence="1">
    <location>
        <begin position="2"/>
        <end position="58"/>
    </location>
</feature>
<dbReference type="GO" id="GO:0006508">
    <property type="term" value="P:proteolysis"/>
    <property type="evidence" value="ECO:0007669"/>
    <property type="project" value="InterPro"/>
</dbReference>
<feature type="non-terminal residue" evidence="2">
    <location>
        <position position="1"/>
    </location>
</feature>
<protein>
    <submittedName>
        <fullName evidence="2">Jg2609 protein</fullName>
    </submittedName>
</protein>
<dbReference type="Pfam" id="PF00112">
    <property type="entry name" value="Peptidase_C1"/>
    <property type="match status" value="1"/>
</dbReference>
<proteinExistence type="predicted"/>
<dbReference type="SUPFAM" id="SSF54001">
    <property type="entry name" value="Cysteine proteinases"/>
    <property type="match status" value="1"/>
</dbReference>
<evidence type="ECO:0000313" key="2">
    <source>
        <dbReference type="EMBL" id="CAH2228145.1"/>
    </source>
</evidence>
<dbReference type="AlphaFoldDB" id="A0A8S4R0G0"/>
<dbReference type="Proteomes" id="UP000838756">
    <property type="component" value="Unassembled WGS sequence"/>
</dbReference>
<keyword evidence="3" id="KW-1185">Reference proteome</keyword>
<dbReference type="InterPro" id="IPR038765">
    <property type="entry name" value="Papain-like_cys_pep_sf"/>
</dbReference>
<dbReference type="Gene3D" id="3.90.70.10">
    <property type="entry name" value="Cysteine proteinases"/>
    <property type="match status" value="1"/>
</dbReference>
<reference evidence="2" key="1">
    <citation type="submission" date="2022-03" db="EMBL/GenBank/DDBJ databases">
        <authorList>
            <person name="Lindestad O."/>
        </authorList>
    </citation>
    <scope>NUCLEOTIDE SEQUENCE</scope>
</reference>
<dbReference type="OrthoDB" id="10253408at2759"/>
<organism evidence="2 3">
    <name type="scientific">Pararge aegeria aegeria</name>
    <dbReference type="NCBI Taxonomy" id="348720"/>
    <lineage>
        <taxon>Eukaryota</taxon>
        <taxon>Metazoa</taxon>
        <taxon>Ecdysozoa</taxon>
        <taxon>Arthropoda</taxon>
        <taxon>Hexapoda</taxon>
        <taxon>Insecta</taxon>
        <taxon>Pterygota</taxon>
        <taxon>Neoptera</taxon>
        <taxon>Endopterygota</taxon>
        <taxon>Lepidoptera</taxon>
        <taxon>Glossata</taxon>
        <taxon>Ditrysia</taxon>
        <taxon>Papilionoidea</taxon>
        <taxon>Nymphalidae</taxon>
        <taxon>Satyrinae</taxon>
        <taxon>Satyrini</taxon>
        <taxon>Parargina</taxon>
        <taxon>Pararge</taxon>
    </lineage>
</organism>
<sequence>YLVEQGAMSSTSYPYVEREEACRYDAEKVAVNVTGCLEIQGTEDDIAEQLATIGPLSIGNPF</sequence>
<dbReference type="EMBL" id="CAKXAJ010023863">
    <property type="protein sequence ID" value="CAH2228145.1"/>
    <property type="molecule type" value="Genomic_DNA"/>
</dbReference>